<dbReference type="AlphaFoldDB" id="A0A0G9JV85"/>
<reference evidence="2 3" key="1">
    <citation type="submission" date="2014-01" db="EMBL/GenBank/DDBJ databases">
        <title>Development of a Comparative Genomic Fingerprinting Assay for High Resolution Genotyping of Arcobacter butzleri.</title>
        <authorList>
            <person name="Webb A.L."/>
            <person name="Inglis G.D."/>
            <person name="Kruczkiewicz P."/>
            <person name="Selinger L.B."/>
            <person name="Taboada E.N."/>
        </authorList>
    </citation>
    <scope>NUCLEOTIDE SEQUENCE [LARGE SCALE GENOMIC DNA]</scope>
    <source>
        <strain evidence="2 3">L348</strain>
    </source>
</reference>
<dbReference type="EMBL" id="JAIQ01000175">
    <property type="protein sequence ID" value="KLD95862.1"/>
    <property type="molecule type" value="Genomic_DNA"/>
</dbReference>
<dbReference type="PANTHER" id="PTHR30188">
    <property type="entry name" value="ABC TRANSPORTER PERMEASE PROTEIN-RELATED"/>
    <property type="match status" value="1"/>
</dbReference>
<name>A0A0G9JV85_9BACT</name>
<dbReference type="InterPro" id="IPR030802">
    <property type="entry name" value="Permease_MalE"/>
</dbReference>
<accession>A0A0G9JV85</accession>
<sequence>MENCDYFLLEKNENNYKLTLLNIWDKQTLPNIIKKIELLNFSKRSKLSIDFANLKECDSSAIIYLISFLNTFEEKNITILNNKNHEKIFDFYKKHYQTKLFEEEKKNLFFEDLGKRTYDIYKESKEFIGFIGKVFYFFIYAIFNPSKIRFKAMLKYIETSAFDALLIVAVTSFLVGVVIAYQGSVQLEKFGANIFIVEMISITMFREIAPLVTAIVIAGRSASSYTAEIGAMKITEEIDAMKTMNFEPTLFLTLPRIFALCISLPLLVFFADIIGVFGGMVIASSSLDVTFIEFINRLHNEVPLKHLILGVFKALFFGFAIAIIGCYRGFQVQNNTTSIGKFTTMSVVNAIFVVILIDAVFSVIFTQMGI</sequence>
<comment type="similarity">
    <text evidence="1">Belongs to the MlaE permease family.</text>
</comment>
<dbReference type="RefSeq" id="WP_046997547.1">
    <property type="nucleotide sequence ID" value="NZ_JAIQ01000175.1"/>
</dbReference>
<feature type="transmembrane region" description="Helical" evidence="1">
    <location>
        <begin position="194"/>
        <end position="218"/>
    </location>
</feature>
<protein>
    <submittedName>
        <fullName evidence="2">ABC transporter permease</fullName>
    </submittedName>
</protein>
<evidence type="ECO:0000256" key="1">
    <source>
        <dbReference type="RuleBase" id="RU362044"/>
    </source>
</evidence>
<dbReference type="Pfam" id="PF02405">
    <property type="entry name" value="MlaE"/>
    <property type="match status" value="1"/>
</dbReference>
<dbReference type="GO" id="GO:0043190">
    <property type="term" value="C:ATP-binding cassette (ABC) transporter complex"/>
    <property type="evidence" value="ECO:0007669"/>
    <property type="project" value="InterPro"/>
</dbReference>
<proteinExistence type="inferred from homology"/>
<dbReference type="GO" id="GO:0005548">
    <property type="term" value="F:phospholipid transporter activity"/>
    <property type="evidence" value="ECO:0007669"/>
    <property type="project" value="TreeGrafter"/>
</dbReference>
<dbReference type="InterPro" id="IPR036513">
    <property type="entry name" value="STAS_dom_sf"/>
</dbReference>
<evidence type="ECO:0000313" key="3">
    <source>
        <dbReference type="Proteomes" id="UP000035514"/>
    </source>
</evidence>
<dbReference type="PATRIC" id="fig|1447256.3.peg.2596"/>
<feature type="transmembrane region" description="Helical" evidence="1">
    <location>
        <begin position="307"/>
        <end position="330"/>
    </location>
</feature>
<dbReference type="PANTHER" id="PTHR30188:SF3">
    <property type="entry name" value="ABC TRANSPORTER PERMEASE"/>
    <property type="match status" value="1"/>
</dbReference>
<dbReference type="Proteomes" id="UP000035514">
    <property type="component" value="Unassembled WGS sequence"/>
</dbReference>
<feature type="transmembrane region" description="Helical" evidence="1">
    <location>
        <begin position="342"/>
        <end position="365"/>
    </location>
</feature>
<keyword evidence="1" id="KW-0472">Membrane</keyword>
<feature type="transmembrane region" description="Helical" evidence="1">
    <location>
        <begin position="127"/>
        <end position="143"/>
    </location>
</feature>
<gene>
    <name evidence="2" type="ORF">AA20_13230</name>
</gene>
<keyword evidence="1" id="KW-0812">Transmembrane</keyword>
<dbReference type="NCBIfam" id="TIGR00056">
    <property type="entry name" value="MlaE family lipid ABC transporter permease subunit"/>
    <property type="match status" value="1"/>
</dbReference>
<comment type="caution">
    <text evidence="2">The sequence shown here is derived from an EMBL/GenBank/DDBJ whole genome shotgun (WGS) entry which is preliminary data.</text>
</comment>
<feature type="transmembrane region" description="Helical" evidence="1">
    <location>
        <begin position="250"/>
        <end position="270"/>
    </location>
</feature>
<dbReference type="SUPFAM" id="SSF52091">
    <property type="entry name" value="SpoIIaa-like"/>
    <property type="match status" value="1"/>
</dbReference>
<organism evidence="2 3">
    <name type="scientific">Aliarcobacter butzleri L348</name>
    <dbReference type="NCBI Taxonomy" id="1447256"/>
    <lineage>
        <taxon>Bacteria</taxon>
        <taxon>Pseudomonadati</taxon>
        <taxon>Campylobacterota</taxon>
        <taxon>Epsilonproteobacteria</taxon>
        <taxon>Campylobacterales</taxon>
        <taxon>Arcobacteraceae</taxon>
        <taxon>Aliarcobacter</taxon>
    </lineage>
</organism>
<keyword evidence="1" id="KW-1133">Transmembrane helix</keyword>
<feature type="transmembrane region" description="Helical" evidence="1">
    <location>
        <begin position="164"/>
        <end position="182"/>
    </location>
</feature>
<feature type="transmembrane region" description="Helical" evidence="1">
    <location>
        <begin position="276"/>
        <end position="295"/>
    </location>
</feature>
<dbReference type="InterPro" id="IPR003453">
    <property type="entry name" value="ABC_MlaE_roteobac"/>
</dbReference>
<evidence type="ECO:0000313" key="2">
    <source>
        <dbReference type="EMBL" id="KLD95862.1"/>
    </source>
</evidence>